<comment type="similarity">
    <text evidence="1">Belongs to the PIGL family.</text>
</comment>
<dbReference type="SUPFAM" id="SSF102588">
    <property type="entry name" value="LmbE-like"/>
    <property type="match status" value="1"/>
</dbReference>
<proteinExistence type="inferred from homology"/>
<evidence type="ECO:0000256" key="1">
    <source>
        <dbReference type="ARBA" id="ARBA00006066"/>
    </source>
</evidence>
<protein>
    <recommendedName>
        <fullName evidence="2">N-acetylglucosaminylphosphatidylinositol deacetylase</fullName>
        <ecNumber evidence="2">3.5.1.89</ecNumber>
    </recommendedName>
</protein>
<dbReference type="GO" id="GO:0005783">
    <property type="term" value="C:endoplasmic reticulum"/>
    <property type="evidence" value="ECO:0007669"/>
    <property type="project" value="TreeGrafter"/>
</dbReference>
<dbReference type="PANTHER" id="PTHR12993:SF11">
    <property type="entry name" value="N-ACETYLGLUCOSAMINYL-PHOSPHATIDYLINOSITOL DE-N-ACETYLASE"/>
    <property type="match status" value="1"/>
</dbReference>
<dbReference type="InterPro" id="IPR003737">
    <property type="entry name" value="GlcNAc_PI_deacetylase-related"/>
</dbReference>
<dbReference type="AlphaFoldDB" id="A0A914ZB67"/>
<name>A0A914ZB67_9BILA</name>
<dbReference type="InterPro" id="IPR024078">
    <property type="entry name" value="LmbE-like_dom_sf"/>
</dbReference>
<keyword evidence="3" id="KW-1185">Reference proteome</keyword>
<dbReference type="Pfam" id="PF02585">
    <property type="entry name" value="PIG-L"/>
    <property type="match status" value="1"/>
</dbReference>
<dbReference type="PANTHER" id="PTHR12993">
    <property type="entry name" value="N-ACETYLGLUCOSAMINYL-PHOSPHATIDYLINOSITOL DE-N-ACETYLASE-RELATED"/>
    <property type="match status" value="1"/>
</dbReference>
<evidence type="ECO:0000313" key="4">
    <source>
        <dbReference type="WBParaSite" id="PSU_v2.g9161.t1"/>
    </source>
</evidence>
<evidence type="ECO:0000256" key="2">
    <source>
        <dbReference type="ARBA" id="ARBA00012176"/>
    </source>
</evidence>
<evidence type="ECO:0000313" key="3">
    <source>
        <dbReference type="Proteomes" id="UP000887577"/>
    </source>
</evidence>
<dbReference type="GO" id="GO:0000225">
    <property type="term" value="F:N-acetylglucosaminylphosphatidylinositol deacetylase activity"/>
    <property type="evidence" value="ECO:0007669"/>
    <property type="project" value="UniProtKB-EC"/>
</dbReference>
<organism evidence="3 4">
    <name type="scientific">Panagrolaimus superbus</name>
    <dbReference type="NCBI Taxonomy" id="310955"/>
    <lineage>
        <taxon>Eukaryota</taxon>
        <taxon>Metazoa</taxon>
        <taxon>Ecdysozoa</taxon>
        <taxon>Nematoda</taxon>
        <taxon>Chromadorea</taxon>
        <taxon>Rhabditida</taxon>
        <taxon>Tylenchina</taxon>
        <taxon>Panagrolaimomorpha</taxon>
        <taxon>Panagrolaimoidea</taxon>
        <taxon>Panagrolaimidae</taxon>
        <taxon>Panagrolaimus</taxon>
    </lineage>
</organism>
<dbReference type="Proteomes" id="UP000887577">
    <property type="component" value="Unplaced"/>
</dbReference>
<dbReference type="WBParaSite" id="PSU_v2.g9161.t1">
    <property type="protein sequence ID" value="PSU_v2.g9161.t1"/>
    <property type="gene ID" value="PSU_v2.g9161"/>
</dbReference>
<sequence>MLCLFIAAIIPISWWILYRFQSSWNLPVSSNHRCLLVIAHPDDETMFFAPTIRRLLKANVNIFILSISCGNADGLGTIRKRELGAAVQKLGVTSDNLTILDFQDYPDGNVKWEIEKLSRIILHYLEQIDCNLAITFDSGGISGHPNHISCFHALQYLYTNGLLPTDLQVFVLETVTILRKYSSLFDLIPSFFRSTFLNISSPSDALSIYSAMREHRSQLVWFRYLYMAFSRYIFINTLKRIPLHRYYTKSK</sequence>
<dbReference type="Gene3D" id="3.40.50.10320">
    <property type="entry name" value="LmbE-like"/>
    <property type="match status" value="1"/>
</dbReference>
<dbReference type="EC" id="3.5.1.89" evidence="2"/>
<reference evidence="4" key="1">
    <citation type="submission" date="2022-11" db="UniProtKB">
        <authorList>
            <consortium name="WormBaseParasite"/>
        </authorList>
    </citation>
    <scope>IDENTIFICATION</scope>
</reference>
<accession>A0A914ZB67</accession>